<accession>A0ABS6FH67</accession>
<feature type="region of interest" description="Disordered" evidence="1">
    <location>
        <begin position="373"/>
        <end position="397"/>
    </location>
</feature>
<gene>
    <name evidence="2" type="ORF">KQI68_06590</name>
</gene>
<evidence type="ECO:0000313" key="3">
    <source>
        <dbReference type="Proteomes" id="UP000783742"/>
    </source>
</evidence>
<evidence type="ECO:0008006" key="4">
    <source>
        <dbReference type="Google" id="ProtNLM"/>
    </source>
</evidence>
<dbReference type="RefSeq" id="WP_216549337.1">
    <property type="nucleotide sequence ID" value="NZ_JAHLQO010000004.1"/>
</dbReference>
<dbReference type="Proteomes" id="UP000783742">
    <property type="component" value="Unassembled WGS sequence"/>
</dbReference>
<proteinExistence type="predicted"/>
<evidence type="ECO:0000313" key="2">
    <source>
        <dbReference type="EMBL" id="MBU5669505.1"/>
    </source>
</evidence>
<sequence>MRLQANLGSVKYPGRGDLDNTGQIILAKVKRVNNKTHTAEVVLEQGSYIGSSKKGDEETVQCLILENSQGWDDERNVAYGRITPLHEGQFVLVAHIDSMKKKPIILGSIAPFDNALTNQPTVFADGEIEREKEEIFNVSKLQEYDYVDADGNFEKVKANGSFITGRREKISDHRENGFGYNDLTIKNKWTYKTIRALKKFFRYKPFNYLIKTQNTYEDTKETVYNRFYHDSEKGVTRVSKDSKNKLFYIELDDEFTIMQQRDSNRRPKKPYEESKYPHKTLRESDIPNINKLKEPKPIPEFQKINDFTNIRILEDGKLDIHYQNKGKATNIVIGEDIEINATGNVNLHSKGSMYLSSKESFKVRAPVIDIKEGNGAYQDPKKEDSENEWKQQWINPS</sequence>
<dbReference type="EMBL" id="JAHLQO010000004">
    <property type="protein sequence ID" value="MBU5669505.1"/>
    <property type="molecule type" value="Genomic_DNA"/>
</dbReference>
<feature type="compositionally biased region" description="Basic and acidic residues" evidence="1">
    <location>
        <begin position="379"/>
        <end position="389"/>
    </location>
</feature>
<name>A0ABS6FH67_9FIRM</name>
<keyword evidence="3" id="KW-1185">Reference proteome</keyword>
<protein>
    <recommendedName>
        <fullName evidence="4">Phage-related baseplate assembly protein</fullName>
    </recommendedName>
</protein>
<comment type="caution">
    <text evidence="2">The sequence shown here is derived from an EMBL/GenBank/DDBJ whole genome shotgun (WGS) entry which is preliminary data.</text>
</comment>
<evidence type="ECO:0000256" key="1">
    <source>
        <dbReference type="SAM" id="MobiDB-lite"/>
    </source>
</evidence>
<organism evidence="2 3">
    <name type="scientific">Peptoniphilus ovalis</name>
    <dbReference type="NCBI Taxonomy" id="2841503"/>
    <lineage>
        <taxon>Bacteria</taxon>
        <taxon>Bacillati</taxon>
        <taxon>Bacillota</taxon>
        <taxon>Tissierellia</taxon>
        <taxon>Tissierellales</taxon>
        <taxon>Peptoniphilaceae</taxon>
        <taxon>Peptoniphilus</taxon>
    </lineage>
</organism>
<reference evidence="2 3" key="1">
    <citation type="submission" date="2021-06" db="EMBL/GenBank/DDBJ databases">
        <authorList>
            <person name="Sun Q."/>
            <person name="Li D."/>
        </authorList>
    </citation>
    <scope>NUCLEOTIDE SEQUENCE [LARGE SCALE GENOMIC DNA]</scope>
    <source>
        <strain evidence="2 3">MSJ-1</strain>
    </source>
</reference>